<organism evidence="2 3">
    <name type="scientific">Bradyrhizobium canariense</name>
    <dbReference type="NCBI Taxonomy" id="255045"/>
    <lineage>
        <taxon>Bacteria</taxon>
        <taxon>Pseudomonadati</taxon>
        <taxon>Pseudomonadota</taxon>
        <taxon>Alphaproteobacteria</taxon>
        <taxon>Hyphomicrobiales</taxon>
        <taxon>Nitrobacteraceae</taxon>
        <taxon>Bradyrhizobium</taxon>
    </lineage>
</organism>
<sequence>MTRDTFQRKPCKGKSRRWLIRSGLGAAVALLGCMSEAAYADEDGVSYWLPGRFSSLAAVPGMPGWSMAEVYYHTSVSAFGATAAAREVRVGRFPATVNVNLDLHLNAQADLLLLNPTYTFATPVLGGQLALGIIGVFGRSSADLSGTLTTAIGPFGTTRTGSIGDSITSVGDLYPQATLKWNAGVHNFMTYVTGDIPVGAYSPTRLANLGIGHGAIDGGGGYTYFNPQTGHEFSAVAGLTYNFKNPDTQYQNGIDFHVDWGASQFLSKQVFVGLVGYAYQQITDDFGQHPVLGGFRSRVLGVGPQVGYLFPVGDMQGYLNLKAYGEFAAENRPAGWNTWLTFSISPMAPASTVAPTRRMVTK</sequence>
<dbReference type="Proteomes" id="UP000193553">
    <property type="component" value="Unassembled WGS sequence"/>
</dbReference>
<protein>
    <submittedName>
        <fullName evidence="2">Phenol degradation protein meta</fullName>
    </submittedName>
</protein>
<name>A0A1X3FFF7_9BRAD</name>
<comment type="caution">
    <text evidence="2">The sequence shown here is derived from an EMBL/GenBank/DDBJ whole genome shotgun (WGS) entry which is preliminary data.</text>
</comment>
<dbReference type="Pfam" id="PF13557">
    <property type="entry name" value="Phenol_MetA_deg"/>
    <property type="match status" value="1"/>
</dbReference>
<evidence type="ECO:0000313" key="2">
    <source>
        <dbReference type="EMBL" id="OSJ03276.1"/>
    </source>
</evidence>
<reference evidence="2 3" key="1">
    <citation type="submission" date="2017-03" db="EMBL/GenBank/DDBJ databases">
        <title>Whole genome sequences of fourteen strains of Bradyrhizobium canariense and one strain of Bradyrhizobium japonicum isolated from Lupinus (Papilionoideae: Genisteae) species in Algeria.</title>
        <authorList>
            <person name="Crovadore J."/>
            <person name="Chekireb D."/>
            <person name="Brachmann A."/>
            <person name="Chablais R."/>
            <person name="Cochard B."/>
            <person name="Lefort F."/>
        </authorList>
    </citation>
    <scope>NUCLEOTIDE SEQUENCE [LARGE SCALE GENOMIC DNA]</scope>
    <source>
        <strain evidence="2 3">UBMA195</strain>
    </source>
</reference>
<dbReference type="OrthoDB" id="7372889at2"/>
<dbReference type="EMBL" id="NAFI01000187">
    <property type="protein sequence ID" value="OSJ03276.1"/>
    <property type="molecule type" value="Genomic_DNA"/>
</dbReference>
<dbReference type="InterPro" id="IPR025737">
    <property type="entry name" value="FApF"/>
</dbReference>
<keyword evidence="1" id="KW-0732">Signal</keyword>
<evidence type="ECO:0000313" key="3">
    <source>
        <dbReference type="Proteomes" id="UP000193553"/>
    </source>
</evidence>
<evidence type="ECO:0000256" key="1">
    <source>
        <dbReference type="SAM" id="SignalP"/>
    </source>
</evidence>
<proteinExistence type="predicted"/>
<feature type="signal peptide" evidence="1">
    <location>
        <begin position="1"/>
        <end position="40"/>
    </location>
</feature>
<feature type="chain" id="PRO_5011905802" evidence="1">
    <location>
        <begin position="41"/>
        <end position="362"/>
    </location>
</feature>
<accession>A0A1X3FFF7</accession>
<dbReference type="PROSITE" id="PS51257">
    <property type="entry name" value="PROKAR_LIPOPROTEIN"/>
    <property type="match status" value="1"/>
</dbReference>
<dbReference type="AlphaFoldDB" id="A0A1X3FFF7"/>
<gene>
    <name evidence="2" type="ORF">BSZ18_32675</name>
</gene>